<dbReference type="AlphaFoldDB" id="A0A1M5GKM1"/>
<gene>
    <name evidence="1" type="ORF">SAMN05216225_101344</name>
</gene>
<sequence length="112" mass="13300">MNKSRKLKLKSIYTPFPINEDDDVFRNGIFQFNITKILEQIHNGKLLPKKEQVHVQDWFNSRFHGSINEDHLPSVDVTKRMIRISEWRNLKVGIPDSCELIYTHHVKLLFLT</sequence>
<protein>
    <submittedName>
        <fullName evidence="1">Uncharacterized protein</fullName>
    </submittedName>
</protein>
<proteinExistence type="predicted"/>
<organism evidence="1 2">
    <name type="scientific">Ornithinibacillus halophilus</name>
    <dbReference type="NCBI Taxonomy" id="930117"/>
    <lineage>
        <taxon>Bacteria</taxon>
        <taxon>Bacillati</taxon>
        <taxon>Bacillota</taxon>
        <taxon>Bacilli</taxon>
        <taxon>Bacillales</taxon>
        <taxon>Bacillaceae</taxon>
        <taxon>Ornithinibacillus</taxon>
    </lineage>
</organism>
<reference evidence="1 2" key="1">
    <citation type="submission" date="2016-11" db="EMBL/GenBank/DDBJ databases">
        <authorList>
            <person name="Jaros S."/>
            <person name="Januszkiewicz K."/>
            <person name="Wedrychowicz H."/>
        </authorList>
    </citation>
    <scope>NUCLEOTIDE SEQUENCE [LARGE SCALE GENOMIC DNA]</scope>
    <source>
        <strain evidence="1 2">IBRC-M 10683</strain>
    </source>
</reference>
<keyword evidence="2" id="KW-1185">Reference proteome</keyword>
<accession>A0A1M5GKM1</accession>
<name>A0A1M5GKM1_9BACI</name>
<dbReference type="EMBL" id="FQVW01000013">
    <property type="protein sequence ID" value="SHG04052.1"/>
    <property type="molecule type" value="Genomic_DNA"/>
</dbReference>
<dbReference type="Proteomes" id="UP000183988">
    <property type="component" value="Unassembled WGS sequence"/>
</dbReference>
<evidence type="ECO:0000313" key="1">
    <source>
        <dbReference type="EMBL" id="SHG04052.1"/>
    </source>
</evidence>
<evidence type="ECO:0000313" key="2">
    <source>
        <dbReference type="Proteomes" id="UP000183988"/>
    </source>
</evidence>